<gene>
    <name evidence="6" type="primary">MTHFS</name>
    <name evidence="6" type="ORF">AWC38_SpisGene7687</name>
</gene>
<dbReference type="EMBL" id="LSMT01000100">
    <property type="protein sequence ID" value="PFX27599.1"/>
    <property type="molecule type" value="Genomic_DNA"/>
</dbReference>
<evidence type="ECO:0000256" key="4">
    <source>
        <dbReference type="ARBA" id="ARBA00036539"/>
    </source>
</evidence>
<dbReference type="GO" id="GO:0009396">
    <property type="term" value="P:folic acid-containing compound biosynthetic process"/>
    <property type="evidence" value="ECO:0007669"/>
    <property type="project" value="TreeGrafter"/>
</dbReference>
<dbReference type="EC" id="6.3.3.2" evidence="5"/>
<dbReference type="OrthoDB" id="2015992at2759"/>
<comment type="caution">
    <text evidence="6">The sequence shown here is derived from an EMBL/GenBank/DDBJ whole genome shotgun (WGS) entry which is preliminary data.</text>
</comment>
<dbReference type="Proteomes" id="UP000225706">
    <property type="component" value="Unassembled WGS sequence"/>
</dbReference>
<dbReference type="GO" id="GO:0035999">
    <property type="term" value="P:tetrahydrofolate interconversion"/>
    <property type="evidence" value="ECO:0007669"/>
    <property type="project" value="TreeGrafter"/>
</dbReference>
<comment type="catalytic activity">
    <reaction evidence="4">
        <text>(6S)-5-formyl-5,6,7,8-tetrahydrofolate + ATP = (6R)-5,10-methenyltetrahydrofolate + ADP + phosphate</text>
        <dbReference type="Rhea" id="RHEA:10488"/>
        <dbReference type="ChEBI" id="CHEBI:30616"/>
        <dbReference type="ChEBI" id="CHEBI:43474"/>
        <dbReference type="ChEBI" id="CHEBI:57455"/>
        <dbReference type="ChEBI" id="CHEBI:57457"/>
        <dbReference type="ChEBI" id="CHEBI:456216"/>
        <dbReference type="EC" id="6.3.3.2"/>
    </reaction>
</comment>
<name>A0A2B4SES3_STYPI</name>
<evidence type="ECO:0000256" key="2">
    <source>
        <dbReference type="ARBA" id="ARBA00022741"/>
    </source>
</evidence>
<dbReference type="Gene3D" id="3.40.50.10420">
    <property type="entry name" value="NagB/RpiA/CoA transferase-like"/>
    <property type="match status" value="1"/>
</dbReference>
<dbReference type="PANTHER" id="PTHR23407">
    <property type="entry name" value="ATPASE INHIBITOR/5-FORMYLTETRAHYDROFOLATE CYCLO-LIGASE"/>
    <property type="match status" value="1"/>
</dbReference>
<evidence type="ECO:0000313" key="7">
    <source>
        <dbReference type="Proteomes" id="UP000225706"/>
    </source>
</evidence>
<evidence type="ECO:0000256" key="1">
    <source>
        <dbReference type="ARBA" id="ARBA00010638"/>
    </source>
</evidence>
<keyword evidence="6" id="KW-0436">Ligase</keyword>
<accession>A0A2B4SES3</accession>
<dbReference type="GO" id="GO:0005524">
    <property type="term" value="F:ATP binding"/>
    <property type="evidence" value="ECO:0007669"/>
    <property type="project" value="UniProtKB-KW"/>
</dbReference>
<dbReference type="InterPro" id="IPR037171">
    <property type="entry name" value="NagB/RpiA_transferase-like"/>
</dbReference>
<keyword evidence="2" id="KW-0547">Nucleotide-binding</keyword>
<dbReference type="Pfam" id="PF01812">
    <property type="entry name" value="5-FTHF_cyc-lig"/>
    <property type="match status" value="1"/>
</dbReference>
<sequence length="118" mass="13527">MIIRECFIPRYIGPNMDMVKLHSMEDMISLPVTSWNIQQPAEDDEREEAKKKGGLDLIVVPGLEKKKEKNDSYIMRCIETCKKKPLLVGLEKNTQICDDLPVTERDMPLDHVITSEPA</sequence>
<comment type="similarity">
    <text evidence="1">Belongs to the 5-formyltetrahydrofolate cyclo-ligase family.</text>
</comment>
<dbReference type="PANTHER" id="PTHR23407:SF1">
    <property type="entry name" value="5-FORMYLTETRAHYDROFOLATE CYCLO-LIGASE"/>
    <property type="match status" value="1"/>
</dbReference>
<keyword evidence="3" id="KW-0067">ATP-binding</keyword>
<dbReference type="GO" id="GO:0030272">
    <property type="term" value="F:5-formyltetrahydrofolate cyclo-ligase activity"/>
    <property type="evidence" value="ECO:0007669"/>
    <property type="project" value="UniProtKB-EC"/>
</dbReference>
<dbReference type="AlphaFoldDB" id="A0A2B4SES3"/>
<organism evidence="6 7">
    <name type="scientific">Stylophora pistillata</name>
    <name type="common">Smooth cauliflower coral</name>
    <dbReference type="NCBI Taxonomy" id="50429"/>
    <lineage>
        <taxon>Eukaryota</taxon>
        <taxon>Metazoa</taxon>
        <taxon>Cnidaria</taxon>
        <taxon>Anthozoa</taxon>
        <taxon>Hexacorallia</taxon>
        <taxon>Scleractinia</taxon>
        <taxon>Astrocoeniina</taxon>
        <taxon>Pocilloporidae</taxon>
        <taxon>Stylophora</taxon>
    </lineage>
</organism>
<evidence type="ECO:0000313" key="6">
    <source>
        <dbReference type="EMBL" id="PFX27599.1"/>
    </source>
</evidence>
<dbReference type="InterPro" id="IPR024185">
    <property type="entry name" value="FTHF_cligase-like_sf"/>
</dbReference>
<dbReference type="SUPFAM" id="SSF100950">
    <property type="entry name" value="NagB/RpiA/CoA transferase-like"/>
    <property type="match status" value="1"/>
</dbReference>
<evidence type="ECO:0000256" key="5">
    <source>
        <dbReference type="ARBA" id="ARBA00038966"/>
    </source>
</evidence>
<keyword evidence="7" id="KW-1185">Reference proteome</keyword>
<evidence type="ECO:0000256" key="3">
    <source>
        <dbReference type="ARBA" id="ARBA00022840"/>
    </source>
</evidence>
<dbReference type="STRING" id="50429.A0A2B4SES3"/>
<protein>
    <recommendedName>
        <fullName evidence="5">5-formyltetrahydrofolate cyclo-ligase</fullName>
        <ecNumber evidence="5">6.3.3.2</ecNumber>
    </recommendedName>
</protein>
<dbReference type="InterPro" id="IPR002698">
    <property type="entry name" value="FTHF_cligase"/>
</dbReference>
<dbReference type="GO" id="GO:0005739">
    <property type="term" value="C:mitochondrion"/>
    <property type="evidence" value="ECO:0007669"/>
    <property type="project" value="TreeGrafter"/>
</dbReference>
<reference evidence="7" key="1">
    <citation type="journal article" date="2017" name="bioRxiv">
        <title>Comparative analysis of the genomes of Stylophora pistillata and Acropora digitifera provides evidence for extensive differences between species of corals.</title>
        <authorList>
            <person name="Voolstra C.R."/>
            <person name="Li Y."/>
            <person name="Liew Y.J."/>
            <person name="Baumgarten S."/>
            <person name="Zoccola D."/>
            <person name="Flot J.-F."/>
            <person name="Tambutte S."/>
            <person name="Allemand D."/>
            <person name="Aranda M."/>
        </authorList>
    </citation>
    <scope>NUCLEOTIDE SEQUENCE [LARGE SCALE GENOMIC DNA]</scope>
</reference>
<proteinExistence type="inferred from homology"/>